<proteinExistence type="predicted"/>
<dbReference type="RefSeq" id="WP_009183304.1">
    <property type="nucleotide sequence ID" value="NZ_AMGM01000002.1"/>
</dbReference>
<accession>K1M4R2</accession>
<reference evidence="1 2" key="1">
    <citation type="journal article" date="2012" name="J. Bacteriol.">
        <title>Draft Genome Sequence of Cecembia lonarensis Strain LW9T, Isolated from Lonar Lake, a Haloalkaline Lake in India.</title>
        <authorList>
            <person name="Shivaji S."/>
            <person name="Ara S."/>
            <person name="Singh A."/>
            <person name="Pinnaka A.K."/>
        </authorList>
    </citation>
    <scope>NUCLEOTIDE SEQUENCE [LARGE SCALE GENOMIC DNA]</scope>
    <source>
        <strain evidence="1 2">LW9</strain>
    </source>
</reference>
<keyword evidence="2" id="KW-1185">Reference proteome</keyword>
<dbReference type="OrthoDB" id="199694at2"/>
<organism evidence="1 2">
    <name type="scientific">Cecembia lonarensis (strain CCUG 58316 / KCTC 22772 / LW9)</name>
    <dbReference type="NCBI Taxonomy" id="1225176"/>
    <lineage>
        <taxon>Bacteria</taxon>
        <taxon>Pseudomonadati</taxon>
        <taxon>Bacteroidota</taxon>
        <taxon>Cytophagia</taxon>
        <taxon>Cytophagales</taxon>
        <taxon>Cyclobacteriaceae</taxon>
        <taxon>Cecembia</taxon>
    </lineage>
</organism>
<evidence type="ECO:0000313" key="1">
    <source>
        <dbReference type="EMBL" id="EKB51199.1"/>
    </source>
</evidence>
<dbReference type="EMBL" id="AMGM01000002">
    <property type="protein sequence ID" value="EKB51199.1"/>
    <property type="molecule type" value="Genomic_DNA"/>
</dbReference>
<evidence type="ECO:0000313" key="2">
    <source>
        <dbReference type="Proteomes" id="UP000004478"/>
    </source>
</evidence>
<protein>
    <submittedName>
        <fullName evidence="1">Uncharacterized protein</fullName>
    </submittedName>
</protein>
<dbReference type="Proteomes" id="UP000004478">
    <property type="component" value="Unassembled WGS sequence"/>
</dbReference>
<gene>
    <name evidence="1" type="ORF">B879_00250</name>
</gene>
<comment type="caution">
    <text evidence="1">The sequence shown here is derived from an EMBL/GenBank/DDBJ whole genome shotgun (WGS) entry which is preliminary data.</text>
</comment>
<name>K1M4R2_CECL9</name>
<dbReference type="AlphaFoldDB" id="K1M4R2"/>
<sequence length="217" mass="24656">MAKPIKYGFLSQFILALYFIVFTSHCYPSKKESHVDLIHTPTLAASPSRNPHHGFEWEKVSGAGIEFWAQKNETYQVAISETLPGAMVEMLVDGEPVAIGLAIQVFHLKNQKIEDVLEFLQEDENWDEAEQCEFRLIESNRDGVERYVLQPSGTALETYQLRASQEPINFVCSIWGMANSGIRYFEIHKSNPSIALFLEIGQEAPLFDEQTIVVNKM</sequence>